<dbReference type="RefSeq" id="YP_004323123.1">
    <property type="nucleotide sequence ID" value="NC_015282.1"/>
</dbReference>
<organism evidence="1 2">
    <name type="scientific">Synechococcus phage S-SM1</name>
    <dbReference type="NCBI Taxonomy" id="444859"/>
    <lineage>
        <taxon>Viruses</taxon>
        <taxon>Duplodnaviria</taxon>
        <taxon>Heunggongvirae</taxon>
        <taxon>Uroviricota</taxon>
        <taxon>Caudoviricetes</taxon>
        <taxon>Pantevenvirales</taxon>
        <taxon>Kyanoviridae</taxon>
        <taxon>Thetisvirus</taxon>
        <taxon>Thetisvirus ssm1</taxon>
    </lineage>
</organism>
<sequence length="156" mass="17718">MPTRSSIENSNSRLLISEILRKVSNAKTKKEKVDLLRKYNSTALRQLLIINFDDSIVSMLPEGDVPYTPNDAPVGTDHTRLEQEYRGLYRFFKGGQDTLPNMKRESMFVQLLEGLSAEEAELLCLCKDGKLSDKYKRITKTVVSEAFPSIEWGGRS</sequence>
<protein>
    <recommendedName>
        <fullName evidence="3">Gp225</fullName>
    </recommendedName>
</protein>
<evidence type="ECO:0000313" key="2">
    <source>
        <dbReference type="Proteomes" id="UP000006523"/>
    </source>
</evidence>
<dbReference type="OrthoDB" id="17241at10239"/>
<reference evidence="1 2" key="1">
    <citation type="journal article" date="2010" name="Environ. Microbiol.">
        <title>Genomic analysis of oceanic cyanobacterial myoviruses compared with T4-like myoviruses from diverse hosts and environments.</title>
        <authorList>
            <person name="Sullivan M.B."/>
            <person name="Huang K.H."/>
            <person name="Ignacio-Espinoza J.C."/>
            <person name="Berlin A.M."/>
            <person name="Kelly L."/>
            <person name="Weigele P.R."/>
            <person name="DeFrancesco A.S."/>
            <person name="Kern S.E."/>
            <person name="Thompson L.R."/>
            <person name="Young S."/>
            <person name="Yandava C."/>
            <person name="Fu R."/>
            <person name="Krastins B."/>
            <person name="Chase M."/>
            <person name="Sarracino D."/>
            <person name="Osburne M.S."/>
            <person name="Henn M.R."/>
            <person name="Chisholm S.W."/>
        </authorList>
    </citation>
    <scope>NUCLEOTIDE SEQUENCE [LARGE SCALE GENOMIC DNA]</scope>
    <source>
        <strain evidence="1">6501-1</strain>
    </source>
</reference>
<dbReference type="KEGG" id="vg:10327396"/>
<name>E3SIN9_9CAUD</name>
<dbReference type="Pfam" id="PF20025">
    <property type="entry name" value="DUF6433"/>
    <property type="match status" value="1"/>
</dbReference>
<dbReference type="EMBL" id="GU071094">
    <property type="protein sequence ID" value="ADO97118.1"/>
    <property type="molecule type" value="Genomic_DNA"/>
</dbReference>
<proteinExistence type="predicted"/>
<accession>E3SIN9</accession>
<dbReference type="InterPro" id="IPR045491">
    <property type="entry name" value="DUF6433"/>
</dbReference>
<gene>
    <name evidence="1" type="ORF">SSM1_233</name>
</gene>
<evidence type="ECO:0000313" key="1">
    <source>
        <dbReference type="EMBL" id="ADO97118.1"/>
    </source>
</evidence>
<dbReference type="GeneID" id="10327396"/>
<keyword evidence="2" id="KW-1185">Reference proteome</keyword>
<evidence type="ECO:0008006" key="3">
    <source>
        <dbReference type="Google" id="ProtNLM"/>
    </source>
</evidence>
<dbReference type="Proteomes" id="UP000006523">
    <property type="component" value="Segment"/>
</dbReference>